<sequence length="950" mass="107266">MGRLVARDKSPCSRATNLPGLPSHGQKCKSFANPSPLTYSSLLAARATLDRESTAITTKALLYSSQRIYDQGDKNSKLLAFFARTQNPTTAIPRIQNSEGKLLSDPREIATTFAKFYQKLYESTASHTTPQQLLQFLDNIPIPSLPPAERAWLNLPITPAEIQLAIQALPSNKTPGLDGLPPDWYKGLADIIPPHLLVTLQDAWDTGTLPPSFTEALIVVIPKSGRDPTLCGSYRPISLINTDAKILAKVLANRLTKVVEDLVHPDQSGFMPGRATDINLRRLFTNLQTPHRETGSRVIASLDSEKAFDSVEWPYLWEVLKRFGLGQQFIKWVQLLYQNPTAKIRVNGITSEPITLSRGTRQGCPLSPTLFALAIEPLAILIRNSPSIQGLTYGNISEKVSLFADDILVYLANPAQSLPALLLEIQKFGKFSGLKINWDKSQVYALDQTPAIPLPTGMELQWVQSFKYLGIHVHSDPTQFIKLNLDPLMDHMAQTLKAWVKLPLTLWVRINLLKMVFLPKLLYIFHATPYPLPRSLFRKLNTLIIPYVWANKTPRISWQRLAAPLQQGGLALPHFFLYYLASQISYLQWQFCPNPYNPNMALHASLLNSMEGLGNFPYRHFTDGGALPDSLKTPHKAWAVALKLLGHPLPHLSPHMALWGNSLLPHLKNLPDFIIWPKLGIKKLCDLVQGAQFPSHQELRRKAPQVHLHLFRYLQLRHAFQAQFQTLTPTLVSLDLEATLYQPQTKKLLSRIYTHLLATNVKPFERAYNLWTAAIPSLTLEHWEETTETCYEFLISIRDRLIQYKVLHQLYITPTKLHRFGKAPDDCCPRCKSPRADFIHLIWSCPPIAPISTVLALPNVINPTTCLLGTVEDMLPTNAARIRFRSLTFYAKKAIIMRWMGNSVPTLELWQQLINAALPLIKLTYETRGAHGKFEKIWATWYESNGSLTP</sequence>
<accession>A0A803K5T5</accession>
<dbReference type="GeneTree" id="ENSGT00940000163630"/>
<feature type="domain" description="Reverse transcriptase" evidence="1">
    <location>
        <begin position="202"/>
        <end position="473"/>
    </location>
</feature>
<name>A0A803K5T5_XENTR</name>
<dbReference type="PANTHER" id="PTHR31635:SF196">
    <property type="entry name" value="REVERSE TRANSCRIPTASE DOMAIN-CONTAINING PROTEIN-RELATED"/>
    <property type="match status" value="1"/>
</dbReference>
<evidence type="ECO:0000313" key="2">
    <source>
        <dbReference type="Ensembl" id="ENSXETP00000115731"/>
    </source>
</evidence>
<organism evidence="2">
    <name type="scientific">Xenopus tropicalis</name>
    <name type="common">Western clawed frog</name>
    <name type="synonym">Silurana tropicalis</name>
    <dbReference type="NCBI Taxonomy" id="8364"/>
    <lineage>
        <taxon>Eukaryota</taxon>
        <taxon>Metazoa</taxon>
        <taxon>Chordata</taxon>
        <taxon>Craniata</taxon>
        <taxon>Vertebrata</taxon>
        <taxon>Euteleostomi</taxon>
        <taxon>Amphibia</taxon>
        <taxon>Batrachia</taxon>
        <taxon>Anura</taxon>
        <taxon>Pipoidea</taxon>
        <taxon>Pipidae</taxon>
        <taxon>Xenopodinae</taxon>
        <taxon>Xenopus</taxon>
        <taxon>Silurana</taxon>
    </lineage>
</organism>
<reference evidence="2" key="1">
    <citation type="journal article" date="2010" name="Science">
        <title>The genome of the Western clawed frog Xenopus tropicalis.</title>
        <authorList>
            <person name="Hellsten U."/>
            <person name="Harland R.M."/>
            <person name="Gilchrist M.J."/>
            <person name="Hendrix D."/>
            <person name="Jurka J."/>
            <person name="Kapitonov V."/>
            <person name="Ovcharenko I."/>
            <person name="Putnam N.H."/>
            <person name="Shu S."/>
            <person name="Taher L."/>
            <person name="Blitz I.L."/>
            <person name="Blumberg B."/>
            <person name="Dichmann D.S."/>
            <person name="Dubchak I."/>
            <person name="Amaya E."/>
            <person name="Detter J.C."/>
            <person name="Fletcher R."/>
            <person name="Gerhard D.S."/>
            <person name="Goodstein D."/>
            <person name="Graves T."/>
            <person name="Grigoriev I.V."/>
            <person name="Grimwood J."/>
            <person name="Kawashima T."/>
            <person name="Lindquist E."/>
            <person name="Lucas S.M."/>
            <person name="Mead P.E."/>
            <person name="Mitros T."/>
            <person name="Ogino H."/>
            <person name="Ohta Y."/>
            <person name="Poliakov A.V."/>
            <person name="Pollet N."/>
            <person name="Robert J."/>
            <person name="Salamov A."/>
            <person name="Sater A.K."/>
            <person name="Schmutz J."/>
            <person name="Terry A."/>
            <person name="Vize P.D."/>
            <person name="Warren W.C."/>
            <person name="Wells D."/>
            <person name="Wills A."/>
            <person name="Wilson R.K."/>
            <person name="Zimmerman L.B."/>
            <person name="Zorn A.M."/>
            <person name="Grainger R."/>
            <person name="Grammer T."/>
            <person name="Khokha M.K."/>
            <person name="Richardson P.M."/>
            <person name="Rokhsar D.S."/>
        </authorList>
    </citation>
    <scope>NUCLEOTIDE SEQUENCE [LARGE SCALE GENOMIC DNA]</scope>
    <source>
        <strain evidence="2">Nigerian</strain>
    </source>
</reference>
<evidence type="ECO:0000259" key="1">
    <source>
        <dbReference type="PROSITE" id="PS50878"/>
    </source>
</evidence>
<protein>
    <recommendedName>
        <fullName evidence="1">Reverse transcriptase domain-containing protein</fullName>
    </recommendedName>
</protein>
<dbReference type="InterPro" id="IPR000477">
    <property type="entry name" value="RT_dom"/>
</dbReference>
<dbReference type="InterPro" id="IPR043502">
    <property type="entry name" value="DNA/RNA_pol_sf"/>
</dbReference>
<dbReference type="PANTHER" id="PTHR31635">
    <property type="entry name" value="REVERSE TRANSCRIPTASE DOMAIN-CONTAINING PROTEIN-RELATED"/>
    <property type="match status" value="1"/>
</dbReference>
<dbReference type="InParanoid" id="A0A803K5T5"/>
<dbReference type="Pfam" id="PF00078">
    <property type="entry name" value="RVT_1"/>
    <property type="match status" value="1"/>
</dbReference>
<dbReference type="AlphaFoldDB" id="A0A803K5T5"/>
<proteinExistence type="predicted"/>
<dbReference type="Ensembl" id="ENSXETT00000108710">
    <property type="protein sequence ID" value="ENSXETP00000115731"/>
    <property type="gene ID" value="ENSXETG00000046219"/>
</dbReference>
<dbReference type="PROSITE" id="PS50878">
    <property type="entry name" value="RT_POL"/>
    <property type="match status" value="1"/>
</dbReference>
<dbReference type="CDD" id="cd01650">
    <property type="entry name" value="RT_nLTR_like"/>
    <property type="match status" value="1"/>
</dbReference>
<reference evidence="2" key="2">
    <citation type="submission" date="2021-03" db="UniProtKB">
        <authorList>
            <consortium name="Ensembl"/>
        </authorList>
    </citation>
    <scope>IDENTIFICATION</scope>
</reference>
<dbReference type="SUPFAM" id="SSF56672">
    <property type="entry name" value="DNA/RNA polymerases"/>
    <property type="match status" value="1"/>
</dbReference>